<evidence type="ECO:0000256" key="2">
    <source>
        <dbReference type="SAM" id="MobiDB-lite"/>
    </source>
</evidence>
<dbReference type="InterPro" id="IPR013087">
    <property type="entry name" value="Znf_C2H2_type"/>
</dbReference>
<accession>A0A0C2ZIP1</accession>
<evidence type="ECO:0000313" key="5">
    <source>
        <dbReference type="Proteomes" id="UP000053989"/>
    </source>
</evidence>
<proteinExistence type="predicted"/>
<evidence type="ECO:0000256" key="1">
    <source>
        <dbReference type="PROSITE-ProRule" id="PRU00042"/>
    </source>
</evidence>
<dbReference type="Gene3D" id="3.30.160.60">
    <property type="entry name" value="Classic Zinc Finger"/>
    <property type="match status" value="1"/>
</dbReference>
<dbReference type="GO" id="GO:0008270">
    <property type="term" value="F:zinc ion binding"/>
    <property type="evidence" value="ECO:0007669"/>
    <property type="project" value="UniProtKB-KW"/>
</dbReference>
<dbReference type="OrthoDB" id="3437960at2759"/>
<reference evidence="5" key="2">
    <citation type="submission" date="2015-01" db="EMBL/GenBank/DDBJ databases">
        <title>Evolutionary Origins and Diversification of the Mycorrhizal Mutualists.</title>
        <authorList>
            <consortium name="DOE Joint Genome Institute"/>
            <consortium name="Mycorrhizal Genomics Consortium"/>
            <person name="Kohler A."/>
            <person name="Kuo A."/>
            <person name="Nagy L.G."/>
            <person name="Floudas D."/>
            <person name="Copeland A."/>
            <person name="Barry K.W."/>
            <person name="Cichocki N."/>
            <person name="Veneault-Fourrey C."/>
            <person name="LaButti K."/>
            <person name="Lindquist E.A."/>
            <person name="Lipzen A."/>
            <person name="Lundell T."/>
            <person name="Morin E."/>
            <person name="Murat C."/>
            <person name="Riley R."/>
            <person name="Ohm R."/>
            <person name="Sun H."/>
            <person name="Tunlid A."/>
            <person name="Henrissat B."/>
            <person name="Grigoriev I.V."/>
            <person name="Hibbett D.S."/>
            <person name="Martin F."/>
        </authorList>
    </citation>
    <scope>NUCLEOTIDE SEQUENCE [LARGE SCALE GENOMIC DNA]</scope>
    <source>
        <strain evidence="5">Foug A</strain>
    </source>
</reference>
<evidence type="ECO:0000313" key="4">
    <source>
        <dbReference type="EMBL" id="KIM52612.1"/>
    </source>
</evidence>
<dbReference type="STRING" id="1036808.A0A0C2ZIP1"/>
<keyword evidence="1" id="KW-0862">Zinc</keyword>
<feature type="region of interest" description="Disordered" evidence="2">
    <location>
        <begin position="1"/>
        <end position="24"/>
    </location>
</feature>
<dbReference type="InParanoid" id="A0A0C2ZIP1"/>
<keyword evidence="1" id="KW-0863">Zinc-finger</keyword>
<keyword evidence="5" id="KW-1185">Reference proteome</keyword>
<dbReference type="HOGENOM" id="CLU_126337_1_0_1"/>
<dbReference type="EMBL" id="KN822205">
    <property type="protein sequence ID" value="KIM52612.1"/>
    <property type="molecule type" value="Genomic_DNA"/>
</dbReference>
<protein>
    <recommendedName>
        <fullName evidence="3">C2H2-type domain-containing protein</fullName>
    </recommendedName>
</protein>
<evidence type="ECO:0000259" key="3">
    <source>
        <dbReference type="PROSITE" id="PS50157"/>
    </source>
</evidence>
<name>A0A0C2ZIP1_9AGAM</name>
<dbReference type="Proteomes" id="UP000053989">
    <property type="component" value="Unassembled WGS sequence"/>
</dbReference>
<reference evidence="4 5" key="1">
    <citation type="submission" date="2014-04" db="EMBL/GenBank/DDBJ databases">
        <authorList>
            <consortium name="DOE Joint Genome Institute"/>
            <person name="Kuo A."/>
            <person name="Kohler A."/>
            <person name="Nagy L.G."/>
            <person name="Floudas D."/>
            <person name="Copeland A."/>
            <person name="Barry K.W."/>
            <person name="Cichocki N."/>
            <person name="Veneault-Fourrey C."/>
            <person name="LaButti K."/>
            <person name="Lindquist E.A."/>
            <person name="Lipzen A."/>
            <person name="Lundell T."/>
            <person name="Morin E."/>
            <person name="Murat C."/>
            <person name="Sun H."/>
            <person name="Tunlid A."/>
            <person name="Henrissat B."/>
            <person name="Grigoriev I.V."/>
            <person name="Hibbett D.S."/>
            <person name="Martin F."/>
            <person name="Nordberg H.P."/>
            <person name="Cantor M.N."/>
            <person name="Hua S.X."/>
        </authorList>
    </citation>
    <scope>NUCLEOTIDE SEQUENCE [LARGE SCALE GENOMIC DNA]</scope>
    <source>
        <strain evidence="4 5">Foug A</strain>
    </source>
</reference>
<feature type="domain" description="C2H2-type" evidence="3">
    <location>
        <begin position="95"/>
        <end position="122"/>
    </location>
</feature>
<dbReference type="AlphaFoldDB" id="A0A0C2ZIP1"/>
<gene>
    <name evidence="4" type="ORF">SCLCIDRAFT_140761</name>
</gene>
<organism evidence="4 5">
    <name type="scientific">Scleroderma citrinum Foug A</name>
    <dbReference type="NCBI Taxonomy" id="1036808"/>
    <lineage>
        <taxon>Eukaryota</taxon>
        <taxon>Fungi</taxon>
        <taxon>Dikarya</taxon>
        <taxon>Basidiomycota</taxon>
        <taxon>Agaricomycotina</taxon>
        <taxon>Agaricomycetes</taxon>
        <taxon>Agaricomycetidae</taxon>
        <taxon>Boletales</taxon>
        <taxon>Sclerodermatineae</taxon>
        <taxon>Sclerodermataceae</taxon>
        <taxon>Scleroderma</taxon>
    </lineage>
</organism>
<dbReference type="PROSITE" id="PS50157">
    <property type="entry name" value="ZINC_FINGER_C2H2_2"/>
    <property type="match status" value="1"/>
</dbReference>
<keyword evidence="1" id="KW-0479">Metal-binding</keyword>
<sequence>MYSSPLLGQSPPGAGQDLLPPPPSLPGTNYTCQLAPGCTSPLEATSTSIRRHLRTHGHTYKDRQNARCPWAGCSQAMRWTNVARHIKEIHLGVKVCCKKCRKAYKREETLAAHEKICIQVCH</sequence>